<reference evidence="2" key="1">
    <citation type="journal article" date="2019" name="Nat. Commun.">
        <title>The genome of broomcorn millet.</title>
        <authorList>
            <person name="Zou C."/>
            <person name="Miki D."/>
            <person name="Li D."/>
            <person name="Tang Q."/>
            <person name="Xiao L."/>
            <person name="Rajput S."/>
            <person name="Deng P."/>
            <person name="Jia W."/>
            <person name="Huang R."/>
            <person name="Zhang M."/>
            <person name="Sun Y."/>
            <person name="Hu J."/>
            <person name="Fu X."/>
            <person name="Schnable P.S."/>
            <person name="Li F."/>
            <person name="Zhang H."/>
            <person name="Feng B."/>
            <person name="Zhu X."/>
            <person name="Liu R."/>
            <person name="Schnable J.C."/>
            <person name="Zhu J.-K."/>
            <person name="Zhang H."/>
        </authorList>
    </citation>
    <scope>NUCLEOTIDE SEQUENCE [LARGE SCALE GENOMIC DNA]</scope>
</reference>
<protein>
    <submittedName>
        <fullName evidence="1">Uncharacterized protein</fullName>
    </submittedName>
</protein>
<evidence type="ECO:0000313" key="2">
    <source>
        <dbReference type="Proteomes" id="UP000275267"/>
    </source>
</evidence>
<sequence length="98" mass="11558">MLGANKILDLQVARWLIDYRVGTNPLYSDLDENKKEAIVEFLQLWNQLSDVQLSDEEDIFTRRWTRDGCYSAKSAYELLQQGKYDPPRCRKKIQKAFV</sequence>
<dbReference type="EMBL" id="PQIB02000015">
    <property type="protein sequence ID" value="RLM66649.1"/>
    <property type="molecule type" value="Genomic_DNA"/>
</dbReference>
<organism evidence="1 2">
    <name type="scientific">Panicum miliaceum</name>
    <name type="common">Proso millet</name>
    <name type="synonym">Broomcorn millet</name>
    <dbReference type="NCBI Taxonomy" id="4540"/>
    <lineage>
        <taxon>Eukaryota</taxon>
        <taxon>Viridiplantae</taxon>
        <taxon>Streptophyta</taxon>
        <taxon>Embryophyta</taxon>
        <taxon>Tracheophyta</taxon>
        <taxon>Spermatophyta</taxon>
        <taxon>Magnoliopsida</taxon>
        <taxon>Liliopsida</taxon>
        <taxon>Poales</taxon>
        <taxon>Poaceae</taxon>
        <taxon>PACMAD clade</taxon>
        <taxon>Panicoideae</taxon>
        <taxon>Panicodae</taxon>
        <taxon>Paniceae</taxon>
        <taxon>Panicinae</taxon>
        <taxon>Panicum</taxon>
        <taxon>Panicum sect. Panicum</taxon>
    </lineage>
</organism>
<evidence type="ECO:0000313" key="1">
    <source>
        <dbReference type="EMBL" id="RLM66649.1"/>
    </source>
</evidence>
<keyword evidence="2" id="KW-1185">Reference proteome</keyword>
<dbReference type="AlphaFoldDB" id="A0A3L6Q1I0"/>
<comment type="caution">
    <text evidence="1">The sequence shown here is derived from an EMBL/GenBank/DDBJ whole genome shotgun (WGS) entry which is preliminary data.</text>
</comment>
<gene>
    <name evidence="1" type="ORF">C2845_PM16G00340</name>
</gene>
<proteinExistence type="predicted"/>
<accession>A0A3L6Q1I0</accession>
<name>A0A3L6Q1I0_PANMI</name>
<dbReference type="Proteomes" id="UP000275267">
    <property type="component" value="Unassembled WGS sequence"/>
</dbReference>